<name>A0AAV0BLB5_PHAPC</name>
<dbReference type="EMBL" id="CALTRL010005790">
    <property type="protein sequence ID" value="CAH7686364.1"/>
    <property type="molecule type" value="Genomic_DNA"/>
</dbReference>
<keyword evidence="2" id="KW-1185">Reference proteome</keyword>
<dbReference type="InterPro" id="IPR019193">
    <property type="entry name" value="UBQ-conj_enz_E2-bd_prot"/>
</dbReference>
<comment type="caution">
    <text evidence="1">The sequence shown here is derived from an EMBL/GenBank/DDBJ whole genome shotgun (WGS) entry which is preliminary data.</text>
</comment>
<evidence type="ECO:0000313" key="1">
    <source>
        <dbReference type="EMBL" id="CAH7686364.1"/>
    </source>
</evidence>
<organism evidence="1 2">
    <name type="scientific">Phakopsora pachyrhizi</name>
    <name type="common">Asian soybean rust disease fungus</name>
    <dbReference type="NCBI Taxonomy" id="170000"/>
    <lineage>
        <taxon>Eukaryota</taxon>
        <taxon>Fungi</taxon>
        <taxon>Dikarya</taxon>
        <taxon>Basidiomycota</taxon>
        <taxon>Pucciniomycotina</taxon>
        <taxon>Pucciniomycetes</taxon>
        <taxon>Pucciniales</taxon>
        <taxon>Phakopsoraceae</taxon>
        <taxon>Phakopsora</taxon>
    </lineage>
</organism>
<proteinExistence type="predicted"/>
<reference evidence="1" key="1">
    <citation type="submission" date="2022-06" db="EMBL/GenBank/DDBJ databases">
        <authorList>
            <consortium name="SYNGENTA / RWTH Aachen University"/>
        </authorList>
    </citation>
    <scope>NUCLEOTIDE SEQUENCE</scope>
</reference>
<dbReference type="Proteomes" id="UP001153365">
    <property type="component" value="Unassembled WGS sequence"/>
</dbReference>
<dbReference type="AlphaFoldDB" id="A0AAV0BLB5"/>
<dbReference type="Pfam" id="PF09814">
    <property type="entry name" value="HECT_2"/>
    <property type="match status" value="1"/>
</dbReference>
<sequence length="228" mass="26147">MHSQETVLQPTQTKHKKVLSILGEGAKARILNLTSSKGVRIQLKCVGCGQTILSLGEPNQSIRWFALPSEDWQGFIEYWICHDENDQHQSDGSGKIRDPKEYKGFIGDFDLRFDRAWIKSRHSERGWKFTRQESDGDCVEEDEVLNGERSEKGQEKIIPTILERGGGADLKTRLECKSCLSELVNLIGQISKTKESERRRTIEEEFIKVLEGSRIRYLIEDDHDEGKL</sequence>
<evidence type="ECO:0000313" key="2">
    <source>
        <dbReference type="Proteomes" id="UP001153365"/>
    </source>
</evidence>
<gene>
    <name evidence="1" type="ORF">PPACK8108_LOCUS21006</name>
</gene>
<protein>
    <submittedName>
        <fullName evidence="1">Uncharacterized protein</fullName>
    </submittedName>
</protein>
<accession>A0AAV0BLB5</accession>